<dbReference type="InterPro" id="IPR027417">
    <property type="entry name" value="P-loop_NTPase"/>
</dbReference>
<feature type="compositionally biased region" description="Basic residues" evidence="5">
    <location>
        <begin position="249"/>
        <end position="260"/>
    </location>
</feature>
<dbReference type="Pfam" id="PF26090">
    <property type="entry name" value="SH3_HelY"/>
    <property type="match status" value="1"/>
</dbReference>
<dbReference type="GO" id="GO:0004386">
    <property type="term" value="F:helicase activity"/>
    <property type="evidence" value="ECO:0007669"/>
    <property type="project" value="UniProtKB-KW"/>
</dbReference>
<dbReference type="KEGG" id="pfre:RM25_1284"/>
<dbReference type="PANTHER" id="PTHR12131">
    <property type="entry name" value="ATP-DEPENDENT RNA AND DNA HELICASE"/>
    <property type="match status" value="1"/>
</dbReference>
<dbReference type="InterPro" id="IPR001650">
    <property type="entry name" value="Helicase_C-like"/>
</dbReference>
<keyword evidence="3 8" id="KW-0347">Helicase</keyword>
<dbReference type="Pfam" id="PF08148">
    <property type="entry name" value="DSHCT"/>
    <property type="match status" value="1"/>
</dbReference>
<evidence type="ECO:0000256" key="3">
    <source>
        <dbReference type="ARBA" id="ARBA00022806"/>
    </source>
</evidence>
<feature type="domain" description="Helicase C-terminal" evidence="7">
    <location>
        <begin position="291"/>
        <end position="492"/>
    </location>
</feature>
<dbReference type="GO" id="GO:0005524">
    <property type="term" value="F:ATP binding"/>
    <property type="evidence" value="ECO:0007669"/>
    <property type="project" value="UniProtKB-KW"/>
</dbReference>
<dbReference type="InterPro" id="IPR058621">
    <property type="entry name" value="SH3_HelY"/>
</dbReference>
<evidence type="ECO:0000313" key="8">
    <source>
        <dbReference type="EMBL" id="CEP27674.1"/>
    </source>
</evidence>
<gene>
    <name evidence="8" type="ORF">PFCIRM138_04920</name>
</gene>
<dbReference type="SMART" id="SM00490">
    <property type="entry name" value="HELICc"/>
    <property type="match status" value="1"/>
</dbReference>
<dbReference type="GO" id="GO:0070478">
    <property type="term" value="P:nuclear-transcribed mRNA catabolic process, 3'-5' exonucleolytic nonsense-mediated decay"/>
    <property type="evidence" value="ECO:0007669"/>
    <property type="project" value="TreeGrafter"/>
</dbReference>
<evidence type="ECO:0000259" key="6">
    <source>
        <dbReference type="PROSITE" id="PS51192"/>
    </source>
</evidence>
<dbReference type="GO" id="GO:0003676">
    <property type="term" value="F:nucleic acid binding"/>
    <property type="evidence" value="ECO:0007669"/>
    <property type="project" value="InterPro"/>
</dbReference>
<dbReference type="InterPro" id="IPR011545">
    <property type="entry name" value="DEAD/DEAH_box_helicase_dom"/>
</dbReference>
<dbReference type="PANTHER" id="PTHR12131:SF1">
    <property type="entry name" value="ATP-DEPENDENT RNA HELICASE SUPV3L1, MITOCHONDRIAL-RELATED"/>
    <property type="match status" value="1"/>
</dbReference>
<dbReference type="AlphaFoldDB" id="A0A068VRK5"/>
<dbReference type="Gene3D" id="3.40.50.300">
    <property type="entry name" value="P-loop containing nucleotide triphosphate hydrolases"/>
    <property type="match status" value="2"/>
</dbReference>
<protein>
    <submittedName>
        <fullName evidence="8">Superfamily II RNA helicase</fullName>
    </submittedName>
</protein>
<dbReference type="GO" id="GO:0055087">
    <property type="term" value="C:Ski complex"/>
    <property type="evidence" value="ECO:0007669"/>
    <property type="project" value="TreeGrafter"/>
</dbReference>
<evidence type="ECO:0000256" key="1">
    <source>
        <dbReference type="ARBA" id="ARBA00022741"/>
    </source>
</evidence>
<dbReference type="SMART" id="SM00487">
    <property type="entry name" value="DEXDc"/>
    <property type="match status" value="1"/>
</dbReference>
<dbReference type="CDD" id="cd18795">
    <property type="entry name" value="SF2_C_Ski2"/>
    <property type="match status" value="1"/>
</dbReference>
<sequence length="933" mass="102325">MNTADAESTAKATPSENLRDFAGHYDFSFDSFQVQACGSIDAGHGVLVAAPTGSGKTVIGEYACFLAVREHSRCFYTTPIKALSNQKYHDLVAAHGADNVGLLTGDVTINGDAPIVVMTTEVLRNMLYAVSPDLETLSYVVLDEVHYLSDRFRGAVWEEVILGLAESVQVVALSATVSNAEEFGDWLDTVRGNVDIVVWEKRPVPLYQHVMADHEIYDLFGSDGRSVNPKLTALARQESRTTRDDSRRPRGRNGRGKRRVTYGSGQFGGASSSRVGDRRHQSHGLTPSRAMVVTALQKAGLVPAIYFVFSRQGCDAAVRQLLRSGVRLTDRTERAQLRELAQREGASLSETDRAALGWNDFVEALSRGIAAHHAGLLPVFKAIVEEGFTRGWLKVVFATETLALGINMPARTVVLERLVKYNGETHADITPGEYTQLTGRAGRRGIDTEGHAVVLWQTGMDPRAVAGLASKRTYPLRSSFAPNYNMAVNLVRSAGRDRARSLLEQSFAQFQADRKVVAAARQGVAVAGQIADAWQQAHCSRGDFASYARLRDEVRELEREQARLRKQDQRAAVLDGLSRLEPGDVIHLDAGKRSGWLVVIEPARPGKPEPHPLVMGEDHQIVRIAPEQFKSAPVTAAKVRVPKRFDRHSAAARKALSRALDARIEGLSVEAGRSRAPLDAELSHQISELRARLRAHPCHDCPHREDHARAAERALRLERENNVTQRRAADRRNSIAAQFDRICAVLDALGYLDPSHPDEVTPAGTMLTRIYSELDLVVAQAIREKVFAELNGPQLAAVLSTMVYEARATDTGGHRMPDDTSARAERALRSVWREVGLVERDHRVERQRDLDIGFADAAAQWASGASLADILGEFGLTAGDFVRWTRQVVDLASQISAAPGLAELGSPGLARTCRAVIGLLRRDIVDFETAEPE</sequence>
<keyword evidence="4" id="KW-0067">ATP-binding</keyword>
<dbReference type="PROSITE" id="PS51194">
    <property type="entry name" value="HELICASE_CTER"/>
    <property type="match status" value="1"/>
</dbReference>
<dbReference type="PROSITE" id="PS51192">
    <property type="entry name" value="HELICASE_ATP_BIND_1"/>
    <property type="match status" value="1"/>
</dbReference>
<name>A0A068VRK5_PROFF</name>
<dbReference type="Pfam" id="PF00270">
    <property type="entry name" value="DEAD"/>
    <property type="match status" value="1"/>
</dbReference>
<dbReference type="GO" id="GO:0016787">
    <property type="term" value="F:hydrolase activity"/>
    <property type="evidence" value="ECO:0007669"/>
    <property type="project" value="UniProtKB-KW"/>
</dbReference>
<proteinExistence type="predicted"/>
<evidence type="ECO:0000256" key="2">
    <source>
        <dbReference type="ARBA" id="ARBA00022801"/>
    </source>
</evidence>
<dbReference type="EMBL" id="LM676441">
    <property type="protein sequence ID" value="CEP27674.1"/>
    <property type="molecule type" value="Genomic_DNA"/>
</dbReference>
<keyword evidence="2" id="KW-0378">Hydrolase</keyword>
<feature type="region of interest" description="Disordered" evidence="5">
    <location>
        <begin position="233"/>
        <end position="286"/>
    </location>
</feature>
<dbReference type="RefSeq" id="WP_373561310.1">
    <property type="nucleotide sequence ID" value="NZ_CP010341.1"/>
</dbReference>
<dbReference type="PATRIC" id="fig|66712.6.peg.1314"/>
<feature type="domain" description="Helicase ATP-binding" evidence="6">
    <location>
        <begin position="37"/>
        <end position="195"/>
    </location>
</feature>
<dbReference type="InterPro" id="IPR014001">
    <property type="entry name" value="Helicase_ATP-bd"/>
</dbReference>
<dbReference type="SMART" id="SM01142">
    <property type="entry name" value="DSHCT"/>
    <property type="match status" value="1"/>
</dbReference>
<dbReference type="SUPFAM" id="SSF52540">
    <property type="entry name" value="P-loop containing nucleoside triphosphate hydrolases"/>
    <property type="match status" value="1"/>
</dbReference>
<dbReference type="InterPro" id="IPR012961">
    <property type="entry name" value="Ski2/MTR4_C"/>
</dbReference>
<evidence type="ECO:0000259" key="7">
    <source>
        <dbReference type="PROSITE" id="PS51194"/>
    </source>
</evidence>
<evidence type="ECO:0000256" key="5">
    <source>
        <dbReference type="SAM" id="MobiDB-lite"/>
    </source>
</evidence>
<keyword evidence="1" id="KW-0547">Nucleotide-binding</keyword>
<reference evidence="8" key="1">
    <citation type="submission" date="2014-08" db="EMBL/GenBank/DDBJ databases">
        <authorList>
            <person name="Falentin Helene"/>
        </authorList>
    </citation>
    <scope>NUCLEOTIDE SEQUENCE</scope>
</reference>
<dbReference type="InterPro" id="IPR050699">
    <property type="entry name" value="RNA-DNA_Helicase"/>
</dbReference>
<organism evidence="8">
    <name type="scientific">Propionibacterium freudenreichii subsp. freudenreichii</name>
    <dbReference type="NCBI Taxonomy" id="66712"/>
    <lineage>
        <taxon>Bacteria</taxon>
        <taxon>Bacillati</taxon>
        <taxon>Actinomycetota</taxon>
        <taxon>Actinomycetes</taxon>
        <taxon>Propionibacteriales</taxon>
        <taxon>Propionibacteriaceae</taxon>
        <taxon>Propionibacterium</taxon>
    </lineage>
</organism>
<dbReference type="Pfam" id="PF00271">
    <property type="entry name" value="Helicase_C"/>
    <property type="match status" value="1"/>
</dbReference>
<evidence type="ECO:0000256" key="4">
    <source>
        <dbReference type="ARBA" id="ARBA00022840"/>
    </source>
</evidence>
<accession>A0A068VRK5</accession>
<feature type="compositionally biased region" description="Basic and acidic residues" evidence="5">
    <location>
        <begin position="237"/>
        <end position="248"/>
    </location>
</feature>
<dbReference type="Gene3D" id="1.10.3380.30">
    <property type="match status" value="1"/>
</dbReference>